<evidence type="ECO:0000313" key="8">
    <source>
        <dbReference type="EMBL" id="KAK1751934.1"/>
    </source>
</evidence>
<evidence type="ECO:0000256" key="4">
    <source>
        <dbReference type="ARBA" id="ARBA00022827"/>
    </source>
</evidence>
<dbReference type="GO" id="GO:0016491">
    <property type="term" value="F:oxidoreductase activity"/>
    <property type="evidence" value="ECO:0007669"/>
    <property type="project" value="UniProtKB-KW"/>
</dbReference>
<dbReference type="Gene3D" id="3.40.462.20">
    <property type="match status" value="1"/>
</dbReference>
<keyword evidence="3" id="KW-0285">Flavoprotein</keyword>
<feature type="domain" description="FAD-binding PCMH-type" evidence="7">
    <location>
        <begin position="57"/>
        <end position="232"/>
    </location>
</feature>
<dbReference type="InterPro" id="IPR016169">
    <property type="entry name" value="FAD-bd_PCMH_sub2"/>
</dbReference>
<dbReference type="Gene3D" id="3.30.43.10">
    <property type="entry name" value="Uridine Diphospho-n-acetylenolpyruvylglucosamine Reductase, domain 2"/>
    <property type="match status" value="1"/>
</dbReference>
<dbReference type="Gene3D" id="3.30.465.10">
    <property type="match status" value="1"/>
</dbReference>
<evidence type="ECO:0000313" key="9">
    <source>
        <dbReference type="Proteomes" id="UP001239445"/>
    </source>
</evidence>
<dbReference type="GO" id="GO:0071949">
    <property type="term" value="F:FAD binding"/>
    <property type="evidence" value="ECO:0007669"/>
    <property type="project" value="InterPro"/>
</dbReference>
<reference evidence="8" key="1">
    <citation type="submission" date="2023-06" db="EMBL/GenBank/DDBJ databases">
        <title>Genome-scale phylogeny and comparative genomics of the fungal order Sordariales.</title>
        <authorList>
            <consortium name="Lawrence Berkeley National Laboratory"/>
            <person name="Hensen N."/>
            <person name="Bonometti L."/>
            <person name="Westerberg I."/>
            <person name="Brannstrom I.O."/>
            <person name="Guillou S."/>
            <person name="Cros-Aarteil S."/>
            <person name="Calhoun S."/>
            <person name="Haridas S."/>
            <person name="Kuo A."/>
            <person name="Mondo S."/>
            <person name="Pangilinan J."/>
            <person name="Riley R."/>
            <person name="Labutti K."/>
            <person name="Andreopoulos B."/>
            <person name="Lipzen A."/>
            <person name="Chen C."/>
            <person name="Yanf M."/>
            <person name="Daum C."/>
            <person name="Ng V."/>
            <person name="Clum A."/>
            <person name="Steindorff A."/>
            <person name="Ohm R."/>
            <person name="Martin F."/>
            <person name="Silar P."/>
            <person name="Natvig D."/>
            <person name="Lalanne C."/>
            <person name="Gautier V."/>
            <person name="Ament-Velasquez S.L."/>
            <person name="Kruys A."/>
            <person name="Hutchinson M.I."/>
            <person name="Powell A.J."/>
            <person name="Barry K."/>
            <person name="Miller A.N."/>
            <person name="Grigoriev I.V."/>
            <person name="Debuchy R."/>
            <person name="Gladieux P."/>
            <person name="Thoren M.H."/>
            <person name="Johannesson H."/>
        </authorList>
    </citation>
    <scope>NUCLEOTIDE SEQUENCE</scope>
    <source>
        <strain evidence="8">PSN4</strain>
    </source>
</reference>
<feature type="signal peptide" evidence="6">
    <location>
        <begin position="1"/>
        <end position="21"/>
    </location>
</feature>
<dbReference type="PROSITE" id="PS51387">
    <property type="entry name" value="FAD_PCMH"/>
    <property type="match status" value="1"/>
</dbReference>
<comment type="similarity">
    <text evidence="2">Belongs to the oxygen-dependent FAD-linked oxidoreductase family.</text>
</comment>
<dbReference type="PANTHER" id="PTHR42973">
    <property type="entry name" value="BINDING OXIDOREDUCTASE, PUTATIVE (AFU_ORTHOLOGUE AFUA_1G17690)-RELATED"/>
    <property type="match status" value="1"/>
</dbReference>
<evidence type="ECO:0000256" key="5">
    <source>
        <dbReference type="ARBA" id="ARBA00023002"/>
    </source>
</evidence>
<dbReference type="InterPro" id="IPR006094">
    <property type="entry name" value="Oxid_FAD_bind_N"/>
</dbReference>
<dbReference type="InterPro" id="IPR016167">
    <property type="entry name" value="FAD-bd_PCMH_sub1"/>
</dbReference>
<protein>
    <recommendedName>
        <fullName evidence="7">FAD-binding PCMH-type domain-containing protein</fullName>
    </recommendedName>
</protein>
<dbReference type="Pfam" id="PF01565">
    <property type="entry name" value="FAD_binding_4"/>
    <property type="match status" value="1"/>
</dbReference>
<dbReference type="InterPro" id="IPR016166">
    <property type="entry name" value="FAD-bd_PCMH"/>
</dbReference>
<dbReference type="InterPro" id="IPR036318">
    <property type="entry name" value="FAD-bd_PCMH-like_sf"/>
</dbReference>
<evidence type="ECO:0000256" key="2">
    <source>
        <dbReference type="ARBA" id="ARBA00005466"/>
    </source>
</evidence>
<dbReference type="PANTHER" id="PTHR42973:SF9">
    <property type="entry name" value="FAD-BINDING PCMH-TYPE DOMAIN-CONTAINING PROTEIN-RELATED"/>
    <property type="match status" value="1"/>
</dbReference>
<keyword evidence="6" id="KW-0732">Signal</keyword>
<accession>A0AAJ0F8B1</accession>
<dbReference type="Proteomes" id="UP001239445">
    <property type="component" value="Unassembled WGS sequence"/>
</dbReference>
<keyword evidence="4" id="KW-0274">FAD</keyword>
<keyword evidence="5" id="KW-0560">Oxidoreductase</keyword>
<evidence type="ECO:0000256" key="3">
    <source>
        <dbReference type="ARBA" id="ARBA00022630"/>
    </source>
</evidence>
<comment type="caution">
    <text evidence="8">The sequence shown here is derived from an EMBL/GenBank/DDBJ whole genome shotgun (WGS) entry which is preliminary data.</text>
</comment>
<dbReference type="EMBL" id="MU839840">
    <property type="protein sequence ID" value="KAK1751934.1"/>
    <property type="molecule type" value="Genomic_DNA"/>
</dbReference>
<name>A0AAJ0F8B1_9PEZI</name>
<keyword evidence="9" id="KW-1185">Reference proteome</keyword>
<evidence type="ECO:0000256" key="6">
    <source>
        <dbReference type="SAM" id="SignalP"/>
    </source>
</evidence>
<dbReference type="InterPro" id="IPR050416">
    <property type="entry name" value="FAD-linked_Oxidoreductase"/>
</dbReference>
<feature type="chain" id="PRO_5042556694" description="FAD-binding PCMH-type domain-containing protein" evidence="6">
    <location>
        <begin position="22"/>
        <end position="494"/>
    </location>
</feature>
<evidence type="ECO:0000256" key="1">
    <source>
        <dbReference type="ARBA" id="ARBA00001974"/>
    </source>
</evidence>
<proteinExistence type="inferred from homology"/>
<comment type="cofactor">
    <cofactor evidence="1">
        <name>FAD</name>
        <dbReference type="ChEBI" id="CHEBI:57692"/>
    </cofactor>
</comment>
<dbReference type="AlphaFoldDB" id="A0AAJ0F8B1"/>
<organism evidence="8 9">
    <name type="scientific">Echria macrotheca</name>
    <dbReference type="NCBI Taxonomy" id="438768"/>
    <lineage>
        <taxon>Eukaryota</taxon>
        <taxon>Fungi</taxon>
        <taxon>Dikarya</taxon>
        <taxon>Ascomycota</taxon>
        <taxon>Pezizomycotina</taxon>
        <taxon>Sordariomycetes</taxon>
        <taxon>Sordariomycetidae</taxon>
        <taxon>Sordariales</taxon>
        <taxon>Schizotheciaceae</taxon>
        <taxon>Echria</taxon>
    </lineage>
</organism>
<gene>
    <name evidence="8" type="ORF">QBC47DRAFT_349747</name>
</gene>
<dbReference type="SUPFAM" id="SSF56176">
    <property type="entry name" value="FAD-binding/transporter-associated domain-like"/>
    <property type="match status" value="1"/>
</dbReference>
<sequence>MTATLVFLVALLVSLCTPGRTSVPPNIQQELGPRLSSGALVVFPSTPGFAALNDRWTDGGRPTYGVIIVPATERDVVEAVQYANAHGVPFFATTGGHGTWWGLAALQDGMAIWLRNLTTLELVGDGTTARLGGGLRGTDVIHGLWALGKQTTTGVCTCASLAGPALGGGHGYLQGLHGLALDQIVGARVVLANGSLISVTSRKETADLLWALKGAGHNFGIVTEFTYKVYDVVKPNWAYEFLSFTGDKVDDIYRVSRAMMAYQPQEAVQWSQWVVDPQTDPVRPIIVYSLFYNGPPEELASYSKPLVDIGPFASVSGSSPYANLSQPAGLDLDGPGCQDQGPLQMFPTDVETYDLPGMRTFYETFVDMVRAEPALAAGSYSLIEQLSTQAVRAVPAETTAYGHRKQKLLISPVLTYAGSDNTTLNAAIAQWGEKMRSAVFANMERHTYVNYARGTETDEELYGHEKWRIAKLKKLKKVYDPHNKFGYFGGIAVP</sequence>
<evidence type="ECO:0000259" key="7">
    <source>
        <dbReference type="PROSITE" id="PS51387"/>
    </source>
</evidence>